<keyword evidence="10" id="KW-0012">Acyltransferase</keyword>
<evidence type="ECO:0000256" key="5">
    <source>
        <dbReference type="ARBA" id="ARBA00022692"/>
    </source>
</evidence>
<proteinExistence type="inferred from homology"/>
<keyword evidence="4" id="KW-0808">Transferase</keyword>
<dbReference type="GO" id="GO:0006651">
    <property type="term" value="P:diacylglycerol biosynthetic process"/>
    <property type="evidence" value="ECO:0007669"/>
    <property type="project" value="TreeGrafter"/>
</dbReference>
<evidence type="ECO:0000313" key="12">
    <source>
        <dbReference type="EMBL" id="OWK17660.1"/>
    </source>
</evidence>
<evidence type="ECO:0000256" key="8">
    <source>
        <dbReference type="ARBA" id="ARBA00023098"/>
    </source>
</evidence>
<evidence type="ECO:0000256" key="3">
    <source>
        <dbReference type="ARBA" id="ARBA00022516"/>
    </source>
</evidence>
<organism evidence="12 13">
    <name type="scientific">Cervus elaphus hippelaphus</name>
    <name type="common">European red deer</name>
    <dbReference type="NCBI Taxonomy" id="46360"/>
    <lineage>
        <taxon>Eukaryota</taxon>
        <taxon>Metazoa</taxon>
        <taxon>Chordata</taxon>
        <taxon>Craniata</taxon>
        <taxon>Vertebrata</taxon>
        <taxon>Euteleostomi</taxon>
        <taxon>Mammalia</taxon>
        <taxon>Eutheria</taxon>
        <taxon>Laurasiatheria</taxon>
        <taxon>Artiodactyla</taxon>
        <taxon>Ruminantia</taxon>
        <taxon>Pecora</taxon>
        <taxon>Cervidae</taxon>
        <taxon>Cervinae</taxon>
        <taxon>Cervus</taxon>
    </lineage>
</organism>
<keyword evidence="3" id="KW-0444">Lipid biosynthesis</keyword>
<dbReference type="PANTHER" id="PTHR12317">
    <property type="entry name" value="DIACYLGLYCEROL O-ACYLTRANSFERASE"/>
    <property type="match status" value="1"/>
</dbReference>
<dbReference type="InterPro" id="IPR007130">
    <property type="entry name" value="DAGAT"/>
</dbReference>
<comment type="caution">
    <text evidence="12">The sequence shown here is derived from an EMBL/GenBank/DDBJ whole genome shotgun (WGS) entry which is preliminary data.</text>
</comment>
<keyword evidence="11" id="KW-0732">Signal</keyword>
<dbReference type="Pfam" id="PF03982">
    <property type="entry name" value="DAGAT"/>
    <property type="match status" value="1"/>
</dbReference>
<comment type="subcellular location">
    <subcellularLocation>
        <location evidence="1">Endoplasmic reticulum membrane</location>
        <topology evidence="1">Multi-pass membrane protein</topology>
    </subcellularLocation>
</comment>
<evidence type="ECO:0000256" key="4">
    <source>
        <dbReference type="ARBA" id="ARBA00022679"/>
    </source>
</evidence>
<sequence length="174" mass="18932">MSPKEAFPIALCSVMNLAGVLGKGVVLSACHQGPPSWEVGDSPSHILLNHACRLHTVRDHLPLSPGLVSSDKESATHILSRKGGGNLLSIVVGGVQESLNARPGAYKLVLRNRKGFIRLALMHGADLVPIFSFGENDIYDQVENSPGSWLRWFQDRLHKSIRGSIPLFYGRGVF</sequence>
<evidence type="ECO:0008006" key="14">
    <source>
        <dbReference type="Google" id="ProtNLM"/>
    </source>
</evidence>
<keyword evidence="6" id="KW-0256">Endoplasmic reticulum</keyword>
<comment type="similarity">
    <text evidence="2">Belongs to the diacylglycerol acyltransferase family.</text>
</comment>
<dbReference type="GO" id="GO:0019432">
    <property type="term" value="P:triglyceride biosynthetic process"/>
    <property type="evidence" value="ECO:0007669"/>
    <property type="project" value="TreeGrafter"/>
</dbReference>
<evidence type="ECO:0000256" key="11">
    <source>
        <dbReference type="SAM" id="SignalP"/>
    </source>
</evidence>
<evidence type="ECO:0000256" key="9">
    <source>
        <dbReference type="ARBA" id="ARBA00023136"/>
    </source>
</evidence>
<dbReference type="EMBL" id="MKHE01000001">
    <property type="protein sequence ID" value="OWK17660.1"/>
    <property type="molecule type" value="Genomic_DNA"/>
</dbReference>
<keyword evidence="13" id="KW-1185">Reference proteome</keyword>
<dbReference type="OrthoDB" id="264532at2759"/>
<dbReference type="Proteomes" id="UP000242450">
    <property type="component" value="Chromosome 1"/>
</dbReference>
<protein>
    <recommendedName>
        <fullName evidence="14">DGAT2</fullName>
    </recommendedName>
</protein>
<evidence type="ECO:0000256" key="2">
    <source>
        <dbReference type="ARBA" id="ARBA00005420"/>
    </source>
</evidence>
<evidence type="ECO:0000256" key="7">
    <source>
        <dbReference type="ARBA" id="ARBA00022989"/>
    </source>
</evidence>
<name>A0A212DHG5_CEREH</name>
<gene>
    <name evidence="12" type="ORF">Celaphus_00009247</name>
</gene>
<keyword evidence="8" id="KW-0443">Lipid metabolism</keyword>
<dbReference type="GO" id="GO:0003846">
    <property type="term" value="F:2-acylglycerol O-acyltransferase activity"/>
    <property type="evidence" value="ECO:0007669"/>
    <property type="project" value="TreeGrafter"/>
</dbReference>
<accession>A0A212DHG5</accession>
<feature type="signal peptide" evidence="11">
    <location>
        <begin position="1"/>
        <end position="22"/>
    </location>
</feature>
<dbReference type="GO" id="GO:0005789">
    <property type="term" value="C:endoplasmic reticulum membrane"/>
    <property type="evidence" value="ECO:0007669"/>
    <property type="project" value="UniProtKB-SubCell"/>
</dbReference>
<dbReference type="GO" id="GO:0004144">
    <property type="term" value="F:diacylglycerol O-acyltransferase activity"/>
    <property type="evidence" value="ECO:0007669"/>
    <property type="project" value="TreeGrafter"/>
</dbReference>
<evidence type="ECO:0000256" key="6">
    <source>
        <dbReference type="ARBA" id="ARBA00022824"/>
    </source>
</evidence>
<keyword evidence="9" id="KW-0472">Membrane</keyword>
<reference evidence="12 13" key="1">
    <citation type="journal article" date="2018" name="Mol. Genet. Genomics">
        <title>The red deer Cervus elaphus genome CerEla1.0: sequencing, annotating, genes, and chromosomes.</title>
        <authorList>
            <person name="Bana N.A."/>
            <person name="Nyiri A."/>
            <person name="Nagy J."/>
            <person name="Frank K."/>
            <person name="Nagy T."/>
            <person name="Steger V."/>
            <person name="Schiller M."/>
            <person name="Lakatos P."/>
            <person name="Sugar L."/>
            <person name="Horn P."/>
            <person name="Barta E."/>
            <person name="Orosz L."/>
        </authorList>
    </citation>
    <scope>NUCLEOTIDE SEQUENCE [LARGE SCALE GENOMIC DNA]</scope>
    <source>
        <strain evidence="12">Hungarian</strain>
    </source>
</reference>
<feature type="non-terminal residue" evidence="12">
    <location>
        <position position="174"/>
    </location>
</feature>
<dbReference type="PANTHER" id="PTHR12317:SF74">
    <property type="entry name" value="2-ACYLGLYCEROL O-ACYLTRANSFERASE 2"/>
    <property type="match status" value="1"/>
</dbReference>
<keyword evidence="7" id="KW-1133">Transmembrane helix</keyword>
<evidence type="ECO:0000313" key="13">
    <source>
        <dbReference type="Proteomes" id="UP000242450"/>
    </source>
</evidence>
<evidence type="ECO:0000256" key="10">
    <source>
        <dbReference type="ARBA" id="ARBA00023315"/>
    </source>
</evidence>
<evidence type="ECO:0000256" key="1">
    <source>
        <dbReference type="ARBA" id="ARBA00004477"/>
    </source>
</evidence>
<keyword evidence="5" id="KW-0812">Transmembrane</keyword>
<dbReference type="AlphaFoldDB" id="A0A212DHG5"/>
<feature type="chain" id="PRO_5012804020" description="DGAT2" evidence="11">
    <location>
        <begin position="23"/>
        <end position="174"/>
    </location>
</feature>